<dbReference type="Pfam" id="PF20248">
    <property type="entry name" value="DUF6603"/>
    <property type="match status" value="1"/>
</dbReference>
<dbReference type="RefSeq" id="WP_042230758.1">
    <property type="nucleotide sequence ID" value="NZ_CP026520.1"/>
</dbReference>
<dbReference type="InterPro" id="IPR046538">
    <property type="entry name" value="DUF6603"/>
</dbReference>
<gene>
    <name evidence="2" type="ORF">M5X16_05400</name>
    <name evidence="3" type="ORF">PC41400_10485</name>
</gene>
<evidence type="ECO:0000313" key="2">
    <source>
        <dbReference type="EMBL" id="MCY9595210.1"/>
    </source>
</evidence>
<dbReference type="GeneID" id="95375231"/>
<reference evidence="2 5" key="2">
    <citation type="submission" date="2022-05" db="EMBL/GenBank/DDBJ databases">
        <title>Genome Sequencing of Bee-Associated Microbes.</title>
        <authorList>
            <person name="Dunlap C."/>
        </authorList>
    </citation>
    <scope>NUCLEOTIDE SEQUENCE [LARGE SCALE GENOMIC DNA]</scope>
    <source>
        <strain evidence="2 5">NRRL B-23120</strain>
    </source>
</reference>
<dbReference type="KEGG" id="pchi:PC41400_10485"/>
<protein>
    <recommendedName>
        <fullName evidence="1">DUF6603 domain-containing protein</fullName>
    </recommendedName>
</protein>
<evidence type="ECO:0000313" key="5">
    <source>
        <dbReference type="Proteomes" id="UP001527202"/>
    </source>
</evidence>
<evidence type="ECO:0000259" key="1">
    <source>
        <dbReference type="Pfam" id="PF20248"/>
    </source>
</evidence>
<proteinExistence type="predicted"/>
<organism evidence="3 4">
    <name type="scientific">Paenibacillus chitinolyticus</name>
    <dbReference type="NCBI Taxonomy" id="79263"/>
    <lineage>
        <taxon>Bacteria</taxon>
        <taxon>Bacillati</taxon>
        <taxon>Bacillota</taxon>
        <taxon>Bacilli</taxon>
        <taxon>Bacillales</taxon>
        <taxon>Paenibacillaceae</taxon>
        <taxon>Paenibacillus</taxon>
    </lineage>
</organism>
<evidence type="ECO:0000313" key="4">
    <source>
        <dbReference type="Proteomes" id="UP000288943"/>
    </source>
</evidence>
<sequence>MSLLDTLLGMYDAGTQQLNLNMTALGAWTAPLAQSSGSGAWQFSGVAQSPSEQAGTIIFAASGLKLTGTTPLILFPAQQFSSIQCAIYNAETSPVFVVSAFASSNWNLANSFPGLQGTFWEELAVKTDDASRLPRLLLASGTVVEPSLNRSLSAGVSFFAVFDETQGLFAPASWIVGPAPVGFGAIVPAAGLGTSLDIGLEISTSTNGFPGIFNNLQIPLAASLSFDPADQDATPGLRFSAQLSWGGKQQTLSAVLPSESGGTVEIGLTGQLALPGQAELADYFGGTSITSYLPDPFKKAMNSICISGLYLGVGLGSKKLEYAKVTISAFTDTSLDIIEDYIEIENIAVSVTVNDPFGSPSAAYRMTGGLDIGGIELDVAADLVPTIMSQVLSVSVDLAQGEQLNLTAIAEKFGLPSGAPSVMLTEFHMGGSTDGTFYVGASLEEIPTGSGQQAFVLSDLIFELDYSSQAEPATTFSMTGSMTIAGVDAVLSLTAGNGWEIQGQTGMDTPIPIGTLIEDFGNRYGLTFPNPVSSLELQNVAFTYAKTAGAAQGSFSFSCEGTFTIDTAPVSVAVTIDMEPDATGNGYHSTFGGTITIGSLTFALIFDTDNMQSDIFTATFSASGDLPSSISIYELVYALSPEAASVVPQDLEVELKDVKFIYYKDASGSKYALGLDLSASFSLSDLPLIGSDMSGTDAFKVNDLQFLYASQPFAAAEAGAVNALLPQGVYPLPSAGFGSGMTVGTELQWGGQTQTFMLAMGSTSATRTPAMRSYGAVGSVSDSTTSASAQWLSIQRSFGPVALNRIGVSYQNGLLWFLLDGSLSAFGLTITLSGMGFGSPLSAFEPQFSLLGLGFDLKEGPLEIGGAFSEVSPAPDGTAFSYEGGVVIETERFSIEGIGSYAQLTDGQPSMFVFATASAPLGGPPALFVTGLSAGFGYNSSMTMPAPEQVADFPLMALAGGGTPPPLLGLLAELDGTADYAPGKRQAWIVPSSGDSWLAAGISFQSFGLIQSQALLLGKFGSDLEFALLGTSMLRLPKSGDTVYAQAELELQAIWKPSSGFFGLTALLTPDSFVLDPSCHLTGGFAFYLWYDGPNAGQFVATLGGYHPAFQPPSYYPSVPRLGINWALSDQFQIEGDAYFAITPGAIMTGGALKALYHDGNLKAWFTANADMLITFNPFSFQADISVSIGAFYRINLLFTSKTISAELGASLELWGPPTGGKARVHWWIISFTIDFGADANAAQNDPLAWEQFKPLLPALDSVVTIKAAGGLAQSPAAGTNGSGSKLDDSDLGWLVRAGTFSFTTQTAFPASHYAAGSSLAAIPDPAYPNGYSVQVRPMNTTDVSALHQIVIEQGGSEIDLSGWTLAPYGSNLPSALWGEPLKDAAGQFVLNPQVPNADTVANVPSGLAVSPPQTELGASRSALSGELLAFEDLSPQGEMPLALSVEAEPLYVPVFAEDTPDSIAAIMGTAMQNRNSIYEVLSGLQIYTGSNGSLAGLASQADSLYCDSPLQVAAAGRSRRDG</sequence>
<reference evidence="3 4" key="1">
    <citation type="submission" date="2018-01" db="EMBL/GenBank/DDBJ databases">
        <title>The whole genome sequencing and assembly of Paenibacillus chitinolyticus KCCM 41400 strain.</title>
        <authorList>
            <person name="Kim J.-Y."/>
            <person name="Park M.-K."/>
            <person name="Lee Y.-J."/>
            <person name="Yi H."/>
            <person name="Bahn Y.-S."/>
            <person name="Kim J.F."/>
            <person name="Lee D.-W."/>
        </authorList>
    </citation>
    <scope>NUCLEOTIDE SEQUENCE [LARGE SCALE GENOMIC DNA]</scope>
    <source>
        <strain evidence="3 4">KCCM 41400</strain>
    </source>
</reference>
<dbReference type="EMBL" id="CP026520">
    <property type="protein sequence ID" value="QAV18069.1"/>
    <property type="molecule type" value="Genomic_DNA"/>
</dbReference>
<accession>A0A410WUJ0</accession>
<keyword evidence="5" id="KW-1185">Reference proteome</keyword>
<evidence type="ECO:0000313" key="3">
    <source>
        <dbReference type="EMBL" id="QAV18069.1"/>
    </source>
</evidence>
<name>A0A410WUJ0_9BACL</name>
<dbReference type="OrthoDB" id="535891at2"/>
<feature type="domain" description="DUF6603" evidence="1">
    <location>
        <begin position="794"/>
        <end position="1306"/>
    </location>
</feature>
<dbReference type="EMBL" id="JAMDMJ010000004">
    <property type="protein sequence ID" value="MCY9595210.1"/>
    <property type="molecule type" value="Genomic_DNA"/>
</dbReference>
<dbReference type="Proteomes" id="UP001527202">
    <property type="component" value="Unassembled WGS sequence"/>
</dbReference>
<dbReference type="Proteomes" id="UP000288943">
    <property type="component" value="Chromosome"/>
</dbReference>